<evidence type="ECO:0000256" key="1">
    <source>
        <dbReference type="ARBA" id="ARBA00022737"/>
    </source>
</evidence>
<dbReference type="RefSeq" id="WP_308981696.1">
    <property type="nucleotide sequence ID" value="NZ_JAVIDL010000022.1"/>
</dbReference>
<keyword evidence="2" id="KW-0547">Nucleotide-binding</keyword>
<dbReference type="EMBL" id="JAVIDL010000022">
    <property type="protein sequence ID" value="MDQ8936365.1"/>
    <property type="molecule type" value="Genomic_DNA"/>
</dbReference>
<gene>
    <name evidence="6" type="ORF">RFH47_11620</name>
</gene>
<name>A0AAW8J9C8_9GAMM</name>
<dbReference type="PROSITE" id="PS50893">
    <property type="entry name" value="ABC_TRANSPORTER_2"/>
    <property type="match status" value="1"/>
</dbReference>
<dbReference type="GO" id="GO:0016887">
    <property type="term" value="F:ATP hydrolysis activity"/>
    <property type="evidence" value="ECO:0007669"/>
    <property type="project" value="InterPro"/>
</dbReference>
<protein>
    <submittedName>
        <fullName evidence="6">ATP-binding cassette domain-containing protein</fullName>
    </submittedName>
</protein>
<comment type="caution">
    <text evidence="6">The sequence shown here is derived from an EMBL/GenBank/DDBJ whole genome shotgun (WGS) entry which is preliminary data.</text>
</comment>
<dbReference type="InterPro" id="IPR003593">
    <property type="entry name" value="AAA+_ATPase"/>
</dbReference>
<dbReference type="InterPro" id="IPR050611">
    <property type="entry name" value="ABCF"/>
</dbReference>
<evidence type="ECO:0000259" key="5">
    <source>
        <dbReference type="PROSITE" id="PS50893"/>
    </source>
</evidence>
<evidence type="ECO:0000256" key="3">
    <source>
        <dbReference type="ARBA" id="ARBA00022840"/>
    </source>
</evidence>
<evidence type="ECO:0000313" key="7">
    <source>
        <dbReference type="Proteomes" id="UP001243844"/>
    </source>
</evidence>
<accession>A0AAW8J9C8</accession>
<feature type="domain" description="ABC transporter" evidence="5">
    <location>
        <begin position="2"/>
        <end position="245"/>
    </location>
</feature>
<keyword evidence="3 6" id="KW-0067">ATP-binding</keyword>
<dbReference type="Proteomes" id="UP001243844">
    <property type="component" value="Unassembled WGS sequence"/>
</dbReference>
<evidence type="ECO:0000313" key="6">
    <source>
        <dbReference type="EMBL" id="MDQ8936365.1"/>
    </source>
</evidence>
<dbReference type="PANTHER" id="PTHR19211:SF6">
    <property type="entry name" value="BLL7188 PROTEIN"/>
    <property type="match status" value="1"/>
</dbReference>
<proteinExistence type="predicted"/>
<reference evidence="6" key="1">
    <citation type="submission" date="2023-08" db="EMBL/GenBank/DDBJ databases">
        <title>Emergence of clinically-relevant ST2 carbapenem-resistant Acinetobacter baumannii strains in hospital sewages in Zhejiang, East of China.</title>
        <authorList>
            <person name="Kaichao C."/>
            <person name="Zhang R."/>
        </authorList>
    </citation>
    <scope>NUCLEOTIDE SEQUENCE</scope>
    <source>
        <strain evidence="6">M-RB-37</strain>
    </source>
</reference>
<keyword evidence="1" id="KW-0677">Repeat</keyword>
<organism evidence="6 7">
    <name type="scientific">Acinetobacter rudis</name>
    <dbReference type="NCBI Taxonomy" id="632955"/>
    <lineage>
        <taxon>Bacteria</taxon>
        <taxon>Pseudomonadati</taxon>
        <taxon>Pseudomonadota</taxon>
        <taxon>Gammaproteobacteria</taxon>
        <taxon>Moraxellales</taxon>
        <taxon>Moraxellaceae</taxon>
        <taxon>Acinetobacter</taxon>
    </lineage>
</organism>
<dbReference type="Gene3D" id="3.40.50.300">
    <property type="entry name" value="P-loop containing nucleotide triphosphate hydrolases"/>
    <property type="match status" value="2"/>
</dbReference>
<dbReference type="PANTHER" id="PTHR19211">
    <property type="entry name" value="ATP-BINDING TRANSPORT PROTEIN-RELATED"/>
    <property type="match status" value="1"/>
</dbReference>
<dbReference type="InterPro" id="IPR003439">
    <property type="entry name" value="ABC_transporter-like_ATP-bd"/>
</dbReference>
<feature type="region of interest" description="Disordered" evidence="4">
    <location>
        <begin position="253"/>
        <end position="282"/>
    </location>
</feature>
<dbReference type="Pfam" id="PF00005">
    <property type="entry name" value="ABC_tran"/>
    <property type="match status" value="2"/>
</dbReference>
<dbReference type="SUPFAM" id="SSF52540">
    <property type="entry name" value="P-loop containing nucleoside triphosphate hydrolases"/>
    <property type="match status" value="2"/>
</dbReference>
<dbReference type="AlphaFoldDB" id="A0AAW8J9C8"/>
<sequence length="535" mass="61897">MTHSICLIQQFSLELQDHLLFDQLNFQLPAHQFSALISANGQGKSLLLNALHNLELLKTPNDHHVHGQVIWSTPHAHLAQLNRMSEHHHTIADALEISELVICFNRIEQGLANEQDYEKVEALWHLPQQWQQMLEQANLPTDLNFKINLLSEGQKTKLALCRLFQLKDHYLLLDEPSNHLDQHSRQWLIKNIQQHPMGCLVVSHDRELLNHAEQLYVLNSFGIQQYSCSYQQYQQQHILEVAALQRRVQQDKRDVKQLKQQQHETRMKAEKRQNDAQKTRQNTSQAKILLDYQKDQAQQSRSHLHRQLDRKMQGMEQHLSQTQQQLEHIKPQRFVLSYHPPKIQQGEILRCNQVQLQHLKTQPIHFALNASEKLHLRAANGLGKSSLLKTIDQRLTPKEGEIFVAGKTLYLDQNFSFLNPQLTAVENLMQLNTELLEVDWRRLLGQLGLRREKTLIPISMISGGEQLKVALTAISQLSEHVDLLLLDEPENHLDIESRQLLAQAIAEFPAAVILVSHDQTFVADCNIERGYDICS</sequence>
<evidence type="ECO:0000256" key="2">
    <source>
        <dbReference type="ARBA" id="ARBA00022741"/>
    </source>
</evidence>
<dbReference type="GO" id="GO:0005524">
    <property type="term" value="F:ATP binding"/>
    <property type="evidence" value="ECO:0007669"/>
    <property type="project" value="UniProtKB-KW"/>
</dbReference>
<dbReference type="InterPro" id="IPR027417">
    <property type="entry name" value="P-loop_NTPase"/>
</dbReference>
<feature type="compositionally biased region" description="Basic and acidic residues" evidence="4">
    <location>
        <begin position="253"/>
        <end position="278"/>
    </location>
</feature>
<evidence type="ECO:0000256" key="4">
    <source>
        <dbReference type="SAM" id="MobiDB-lite"/>
    </source>
</evidence>
<dbReference type="SMART" id="SM00382">
    <property type="entry name" value="AAA"/>
    <property type="match status" value="2"/>
</dbReference>